<dbReference type="AlphaFoldDB" id="A0A8H3U1Z3"/>
<feature type="region of interest" description="Disordered" evidence="1">
    <location>
        <begin position="1"/>
        <end position="27"/>
    </location>
</feature>
<feature type="compositionally biased region" description="Basic residues" evidence="1">
    <location>
        <begin position="1"/>
        <end position="12"/>
    </location>
</feature>
<accession>A0A8H3U1Z3</accession>
<evidence type="ECO:0000313" key="3">
    <source>
        <dbReference type="Proteomes" id="UP000433883"/>
    </source>
</evidence>
<evidence type="ECO:0000313" key="2">
    <source>
        <dbReference type="EMBL" id="KAE9962416.1"/>
    </source>
</evidence>
<evidence type="ECO:0000256" key="1">
    <source>
        <dbReference type="SAM" id="MobiDB-lite"/>
    </source>
</evidence>
<sequence length="183" mass="21681">MEPLSKPRKRRLSKDGSEHRDQRHELEKKRTKISFQCRRNHNRDLHKTTFLTLPHELRQQILLDTYDAAEPLPNLSDANLWTRHRELYEWAVTLRSAEMCLYDDIYYVLTRWFKEFGAWHDLEMQKVNDLNAKINELTESLSSVPPAPPIGTPLPFVNMLGILMLMERSELLERVRRIMGLDG</sequence>
<dbReference type="Proteomes" id="UP000433883">
    <property type="component" value="Unassembled WGS sequence"/>
</dbReference>
<reference evidence="2 3" key="1">
    <citation type="submission" date="2019-11" db="EMBL/GenBank/DDBJ databases">
        <title>Venturia inaequalis Genome Resource.</title>
        <authorList>
            <person name="Lichtner F.J."/>
        </authorList>
    </citation>
    <scope>NUCLEOTIDE SEQUENCE [LARGE SCALE GENOMIC DNA]</scope>
    <source>
        <strain evidence="2">Bline_iso_100314</strain>
    </source>
</reference>
<dbReference type="EMBL" id="WNWQ01001056">
    <property type="protein sequence ID" value="KAE9962416.1"/>
    <property type="molecule type" value="Genomic_DNA"/>
</dbReference>
<protein>
    <submittedName>
        <fullName evidence="2">Uncharacterized protein</fullName>
    </submittedName>
</protein>
<gene>
    <name evidence="2" type="ORF">BLS_000346</name>
</gene>
<name>A0A8H3U1Z3_VENIN</name>
<organism evidence="2 3">
    <name type="scientific">Venturia inaequalis</name>
    <name type="common">Apple scab fungus</name>
    <dbReference type="NCBI Taxonomy" id="5025"/>
    <lineage>
        <taxon>Eukaryota</taxon>
        <taxon>Fungi</taxon>
        <taxon>Dikarya</taxon>
        <taxon>Ascomycota</taxon>
        <taxon>Pezizomycotina</taxon>
        <taxon>Dothideomycetes</taxon>
        <taxon>Pleosporomycetidae</taxon>
        <taxon>Venturiales</taxon>
        <taxon>Venturiaceae</taxon>
        <taxon>Venturia</taxon>
    </lineage>
</organism>
<comment type="caution">
    <text evidence="2">The sequence shown here is derived from an EMBL/GenBank/DDBJ whole genome shotgun (WGS) entry which is preliminary data.</text>
</comment>
<proteinExistence type="predicted"/>
<feature type="compositionally biased region" description="Basic and acidic residues" evidence="1">
    <location>
        <begin position="13"/>
        <end position="27"/>
    </location>
</feature>